<evidence type="ECO:0000313" key="2">
    <source>
        <dbReference type="EMBL" id="TDD47919.1"/>
    </source>
</evidence>
<dbReference type="GO" id="GO:0010181">
    <property type="term" value="F:FMN binding"/>
    <property type="evidence" value="ECO:0007669"/>
    <property type="project" value="TreeGrafter"/>
</dbReference>
<dbReference type="GO" id="GO:0016491">
    <property type="term" value="F:oxidoreductase activity"/>
    <property type="evidence" value="ECO:0007669"/>
    <property type="project" value="InterPro"/>
</dbReference>
<dbReference type="SUPFAM" id="SSF52218">
    <property type="entry name" value="Flavoproteins"/>
    <property type="match status" value="1"/>
</dbReference>
<protein>
    <submittedName>
        <fullName evidence="2">NAD(P)H-dependent oxidoreductase</fullName>
    </submittedName>
</protein>
<sequence>MCARQPEARPVAQQRITHKRRTAVQTHDSVATTYEVGYVVGSLSKQSINRRLATALSTLAPAELRLTEIPIGDLPLYDHELDADFPQVGWDLKRAVEASDAILFVTPEHNRSIPAALKNAIDWATRPWGSNSLDGKPVAVIGASPGKVSTAVAQQHLKNILSFTNSPVLGQPEAYINYSDGLVTEDGKVTSEGTEQFLRQFMEAFSSHIRKSRDE</sequence>
<dbReference type="InterPro" id="IPR050712">
    <property type="entry name" value="NAD(P)H-dep_reductase"/>
</dbReference>
<reference evidence="2 3" key="1">
    <citation type="submission" date="2019-03" db="EMBL/GenBank/DDBJ databases">
        <title>Draft genome sequences of novel Actinobacteria.</title>
        <authorList>
            <person name="Sahin N."/>
            <person name="Ay H."/>
            <person name="Saygin H."/>
        </authorList>
    </citation>
    <scope>NUCLEOTIDE SEQUENCE [LARGE SCALE GENOMIC DNA]</scope>
    <source>
        <strain evidence="2 3">7K502</strain>
    </source>
</reference>
<dbReference type="PANTHER" id="PTHR30543">
    <property type="entry name" value="CHROMATE REDUCTASE"/>
    <property type="match status" value="1"/>
</dbReference>
<dbReference type="Gene3D" id="3.40.50.360">
    <property type="match status" value="1"/>
</dbReference>
<keyword evidence="3" id="KW-1185">Reference proteome</keyword>
<evidence type="ECO:0000313" key="3">
    <source>
        <dbReference type="Proteomes" id="UP000294947"/>
    </source>
</evidence>
<dbReference type="PANTHER" id="PTHR30543:SF21">
    <property type="entry name" value="NAD(P)H-DEPENDENT FMN REDUCTASE LOT6"/>
    <property type="match status" value="1"/>
</dbReference>
<organism evidence="2 3">
    <name type="scientific">Saccharopolyspora elongata</name>
    <dbReference type="NCBI Taxonomy" id="2530387"/>
    <lineage>
        <taxon>Bacteria</taxon>
        <taxon>Bacillati</taxon>
        <taxon>Actinomycetota</taxon>
        <taxon>Actinomycetes</taxon>
        <taxon>Pseudonocardiales</taxon>
        <taxon>Pseudonocardiaceae</taxon>
        <taxon>Saccharopolyspora</taxon>
    </lineage>
</organism>
<name>A0A4R4YUE3_9PSEU</name>
<dbReference type="OrthoDB" id="9812295at2"/>
<dbReference type="EMBL" id="SMKW01000032">
    <property type="protein sequence ID" value="TDD47919.1"/>
    <property type="molecule type" value="Genomic_DNA"/>
</dbReference>
<dbReference type="Proteomes" id="UP000294947">
    <property type="component" value="Unassembled WGS sequence"/>
</dbReference>
<evidence type="ECO:0000259" key="1">
    <source>
        <dbReference type="Pfam" id="PF03358"/>
    </source>
</evidence>
<dbReference type="Pfam" id="PF03358">
    <property type="entry name" value="FMN_red"/>
    <property type="match status" value="1"/>
</dbReference>
<comment type="caution">
    <text evidence="2">The sequence shown here is derived from an EMBL/GenBank/DDBJ whole genome shotgun (WGS) entry which is preliminary data.</text>
</comment>
<gene>
    <name evidence="2" type="ORF">E1288_23495</name>
</gene>
<dbReference type="InterPro" id="IPR029039">
    <property type="entry name" value="Flavoprotein-like_sf"/>
</dbReference>
<proteinExistence type="predicted"/>
<feature type="domain" description="NADPH-dependent FMN reductase-like" evidence="1">
    <location>
        <begin position="36"/>
        <end position="177"/>
    </location>
</feature>
<dbReference type="AlphaFoldDB" id="A0A4R4YUE3"/>
<accession>A0A4R4YUE3</accession>
<dbReference type="GO" id="GO:0005829">
    <property type="term" value="C:cytosol"/>
    <property type="evidence" value="ECO:0007669"/>
    <property type="project" value="TreeGrafter"/>
</dbReference>
<dbReference type="InterPro" id="IPR005025">
    <property type="entry name" value="FMN_Rdtase-like_dom"/>
</dbReference>